<keyword evidence="3" id="KW-1185">Reference proteome</keyword>
<gene>
    <name evidence="2" type="ORF">DFR46_2534</name>
</gene>
<comment type="caution">
    <text evidence="2">The sequence shown here is derived from an EMBL/GenBank/DDBJ whole genome shotgun (WGS) entry which is preliminary data.</text>
</comment>
<feature type="transmembrane region" description="Helical" evidence="1">
    <location>
        <begin position="52"/>
        <end position="76"/>
    </location>
</feature>
<evidence type="ECO:0008006" key="4">
    <source>
        <dbReference type="Google" id="ProtNLM"/>
    </source>
</evidence>
<dbReference type="InterPro" id="IPR047700">
    <property type="entry name" value="NrtS-like"/>
</dbReference>
<evidence type="ECO:0000313" key="3">
    <source>
        <dbReference type="Proteomes" id="UP000256310"/>
    </source>
</evidence>
<evidence type="ECO:0000256" key="1">
    <source>
        <dbReference type="SAM" id="Phobius"/>
    </source>
</evidence>
<proteinExistence type="predicted"/>
<feature type="transmembrane region" description="Helical" evidence="1">
    <location>
        <begin position="21"/>
        <end position="40"/>
    </location>
</feature>
<organism evidence="2 3">
    <name type="scientific">Parasphingopyxis lamellibrachiae</name>
    <dbReference type="NCBI Taxonomy" id="680125"/>
    <lineage>
        <taxon>Bacteria</taxon>
        <taxon>Pseudomonadati</taxon>
        <taxon>Pseudomonadota</taxon>
        <taxon>Alphaproteobacteria</taxon>
        <taxon>Sphingomonadales</taxon>
        <taxon>Sphingomonadaceae</taxon>
        <taxon>Parasphingopyxis</taxon>
    </lineage>
</organism>
<name>A0A3D9FIT8_9SPHN</name>
<dbReference type="Proteomes" id="UP000256310">
    <property type="component" value="Unassembled WGS sequence"/>
</dbReference>
<reference evidence="2 3" key="1">
    <citation type="submission" date="2018-07" db="EMBL/GenBank/DDBJ databases">
        <title>Genomic Encyclopedia of Type Strains, Phase IV (KMG-IV): sequencing the most valuable type-strain genomes for metagenomic binning, comparative biology and taxonomic classification.</title>
        <authorList>
            <person name="Goeker M."/>
        </authorList>
    </citation>
    <scope>NUCLEOTIDE SEQUENCE [LARGE SCALE GENOMIC DNA]</scope>
    <source>
        <strain evidence="2 3">DSM 26725</strain>
    </source>
</reference>
<keyword evidence="1" id="KW-1133">Transmembrane helix</keyword>
<protein>
    <recommendedName>
        <fullName evidence="4">Phosphoenolpyruvate protein kinase</fullName>
    </recommendedName>
</protein>
<accession>A0A3D9FIT8</accession>
<dbReference type="RefSeq" id="WP_170136938.1">
    <property type="nucleotide sequence ID" value="NZ_QRDP01000004.1"/>
</dbReference>
<sequence length="83" mass="9100">MDDRNERPNVTFSRFLVSPVAVSRGLRISAIIGTLLILINQGDVMLAGAMPALWKILLTYLVPYGVSSYSTAALLYETKKAAR</sequence>
<dbReference type="AlphaFoldDB" id="A0A3D9FIT8"/>
<dbReference type="NCBIfam" id="NF038050">
    <property type="entry name" value="NrtS"/>
    <property type="match status" value="1"/>
</dbReference>
<dbReference type="EMBL" id="QRDP01000004">
    <property type="protein sequence ID" value="RED17487.1"/>
    <property type="molecule type" value="Genomic_DNA"/>
</dbReference>
<keyword evidence="1" id="KW-0472">Membrane</keyword>
<keyword evidence="1" id="KW-0812">Transmembrane</keyword>
<evidence type="ECO:0000313" key="2">
    <source>
        <dbReference type="EMBL" id="RED17487.1"/>
    </source>
</evidence>